<feature type="transmembrane region" description="Helical" evidence="2">
    <location>
        <begin position="30"/>
        <end position="50"/>
    </location>
</feature>
<feature type="region of interest" description="Disordered" evidence="1">
    <location>
        <begin position="335"/>
        <end position="355"/>
    </location>
</feature>
<protein>
    <submittedName>
        <fullName evidence="3">CSON011855 protein</fullName>
    </submittedName>
</protein>
<evidence type="ECO:0000256" key="1">
    <source>
        <dbReference type="SAM" id="MobiDB-lite"/>
    </source>
</evidence>
<keyword evidence="2" id="KW-0812">Transmembrane</keyword>
<sequence>MPLWDGFEVDFFGNLNAYVWLKIEQKTTTMYLVFLIVVWCGILQSTGVLCEFPGLRRPPNNWPGEQKDDSVEFLTRLRALMMEHNARLKLMQQLEQLTKEKEQLEQEVSYPVVDDNRKIEELPDVSDYTSVDASKESIFKSTQFAYSPTDPRYWYPESYVNKVKQQIKAQQPTGADDYESDNKKESETNSNAKSQQITQIDAVPTFNVKAPMIPNPKLHIPKQVKIDNNNNALETGNSDTKLQQQQQQQGVIQKPMNLDDGGIGILVVAMIAGVSAAITVAIIAAGLGYYTLRKKIKAAADVDYPAYGVTGPNKDLLYPNEKKFAQSVDMFHYQQQKQKKNSLENKSNGETNDGFSDLDGEFDMDDGDYTVYECPGFAPTGEMEVKNPLFADEPITAQIGCRNCGDEVGKNKEETKKQNKLFLRIHYPEARRRINEIATNSSLYSTLTSEDSELTDATKRQRKKTAALRQREAIKNLNTTTTAVNNIDDDLLIAQEERLTNLKHQAP</sequence>
<name>A0A336LJB9_CULSO</name>
<reference evidence="3" key="1">
    <citation type="submission" date="2018-04" db="EMBL/GenBank/DDBJ databases">
        <authorList>
            <person name="Go L.Y."/>
            <person name="Mitchell J.A."/>
        </authorList>
    </citation>
    <scope>NUCLEOTIDE SEQUENCE</scope>
    <source>
        <tissue evidence="3">Whole organism</tissue>
    </source>
</reference>
<organism evidence="3">
    <name type="scientific">Culicoides sonorensis</name>
    <name type="common">Biting midge</name>
    <dbReference type="NCBI Taxonomy" id="179676"/>
    <lineage>
        <taxon>Eukaryota</taxon>
        <taxon>Metazoa</taxon>
        <taxon>Ecdysozoa</taxon>
        <taxon>Arthropoda</taxon>
        <taxon>Hexapoda</taxon>
        <taxon>Insecta</taxon>
        <taxon>Pterygota</taxon>
        <taxon>Neoptera</taxon>
        <taxon>Endopterygota</taxon>
        <taxon>Diptera</taxon>
        <taxon>Nematocera</taxon>
        <taxon>Chironomoidea</taxon>
        <taxon>Ceratopogonidae</taxon>
        <taxon>Ceratopogoninae</taxon>
        <taxon>Culicoides</taxon>
        <taxon>Monoculicoides</taxon>
    </lineage>
</organism>
<evidence type="ECO:0000256" key="2">
    <source>
        <dbReference type="SAM" id="Phobius"/>
    </source>
</evidence>
<evidence type="ECO:0000313" key="3">
    <source>
        <dbReference type="EMBL" id="SSX16789.1"/>
    </source>
</evidence>
<feature type="transmembrane region" description="Helical" evidence="2">
    <location>
        <begin position="263"/>
        <end position="290"/>
    </location>
</feature>
<dbReference type="AlphaFoldDB" id="A0A336LJB9"/>
<dbReference type="EMBL" id="UFQS01005322">
    <property type="protein sequence ID" value="SSX16789.1"/>
    <property type="molecule type" value="Genomic_DNA"/>
</dbReference>
<feature type="compositionally biased region" description="Polar residues" evidence="1">
    <location>
        <begin position="344"/>
        <end position="354"/>
    </location>
</feature>
<feature type="compositionally biased region" description="Polar residues" evidence="1">
    <location>
        <begin position="188"/>
        <end position="197"/>
    </location>
</feature>
<dbReference type="PANTHER" id="PTHR23352:SF2">
    <property type="entry name" value="NEURAL PROLIFERATION DIFFERENTIATION AND CONTROL PROTEIN 1"/>
    <property type="match status" value="1"/>
</dbReference>
<dbReference type="EMBL" id="UFQT01005322">
    <property type="protein sequence ID" value="SSX35975.1"/>
    <property type="molecule type" value="Genomic_DNA"/>
</dbReference>
<proteinExistence type="predicted"/>
<keyword evidence="2" id="KW-1133">Transmembrane helix</keyword>
<reference evidence="4" key="2">
    <citation type="submission" date="2018-07" db="EMBL/GenBank/DDBJ databases">
        <authorList>
            <person name="Quirk P.G."/>
            <person name="Krulwich T.A."/>
        </authorList>
    </citation>
    <scope>NUCLEOTIDE SEQUENCE</scope>
</reference>
<feature type="region of interest" description="Disordered" evidence="1">
    <location>
        <begin position="165"/>
        <end position="197"/>
    </location>
</feature>
<dbReference type="Pfam" id="PF06809">
    <property type="entry name" value="NPDC1"/>
    <property type="match status" value="1"/>
</dbReference>
<dbReference type="InterPro" id="IPR009635">
    <property type="entry name" value="NPDC1"/>
</dbReference>
<accession>A0A336LJB9</accession>
<dbReference type="VEuPathDB" id="VectorBase:CSON011855"/>
<gene>
    <name evidence="3" type="primary">CSON011855</name>
</gene>
<dbReference type="PANTHER" id="PTHR23352">
    <property type="entry name" value="NEURAL PROLIFERATION DIFFERENTIATION AND CONTROL PROTEIN-1 NPDC-1 PROTEIN"/>
    <property type="match status" value="1"/>
</dbReference>
<keyword evidence="2" id="KW-0472">Membrane</keyword>
<dbReference type="GO" id="GO:0016020">
    <property type="term" value="C:membrane"/>
    <property type="evidence" value="ECO:0007669"/>
    <property type="project" value="InterPro"/>
</dbReference>
<evidence type="ECO:0000313" key="4">
    <source>
        <dbReference type="EMBL" id="SSX35975.1"/>
    </source>
</evidence>